<dbReference type="Proteomes" id="UP001320148">
    <property type="component" value="Chromosome"/>
</dbReference>
<reference evidence="2 3" key="1">
    <citation type="submission" date="2021-02" db="EMBL/GenBank/DDBJ databases">
        <title>Complete genome of Desulfoluna sp. strain ASN36.</title>
        <authorList>
            <person name="Takahashi A."/>
            <person name="Kojima H."/>
            <person name="Fukui M."/>
        </authorList>
    </citation>
    <scope>NUCLEOTIDE SEQUENCE [LARGE SCALE GENOMIC DNA]</scope>
    <source>
        <strain evidence="2 3">ASN36</strain>
    </source>
</reference>
<keyword evidence="1" id="KW-0472">Membrane</keyword>
<accession>A0ABN6F6E3</accession>
<protein>
    <submittedName>
        <fullName evidence="2">Uncharacterized protein</fullName>
    </submittedName>
</protein>
<evidence type="ECO:0000313" key="3">
    <source>
        <dbReference type="Proteomes" id="UP001320148"/>
    </source>
</evidence>
<feature type="transmembrane region" description="Helical" evidence="1">
    <location>
        <begin position="12"/>
        <end position="33"/>
    </location>
</feature>
<keyword evidence="1" id="KW-0812">Transmembrane</keyword>
<dbReference type="EMBL" id="AP024488">
    <property type="protein sequence ID" value="BCS97932.1"/>
    <property type="molecule type" value="Genomic_DNA"/>
</dbReference>
<gene>
    <name evidence="2" type="ORF">DSLASN_35640</name>
</gene>
<name>A0ABN6F6E3_9BACT</name>
<evidence type="ECO:0000313" key="2">
    <source>
        <dbReference type="EMBL" id="BCS97932.1"/>
    </source>
</evidence>
<evidence type="ECO:0000256" key="1">
    <source>
        <dbReference type="SAM" id="Phobius"/>
    </source>
</evidence>
<proteinExistence type="predicted"/>
<keyword evidence="3" id="KW-1185">Reference proteome</keyword>
<keyword evidence="1" id="KW-1133">Transmembrane helix</keyword>
<sequence>MGGMHKGKGGVVFFVLCFGCLGFFWGVFLRFGIQVAIYLTKPLEGPAKPTKRKTTEKRHFPFLEIPLAGSFGSSF</sequence>
<organism evidence="2 3">
    <name type="scientific">Desulfoluna limicola</name>
    <dbReference type="NCBI Taxonomy" id="2810562"/>
    <lineage>
        <taxon>Bacteria</taxon>
        <taxon>Pseudomonadati</taxon>
        <taxon>Thermodesulfobacteriota</taxon>
        <taxon>Desulfobacteria</taxon>
        <taxon>Desulfobacterales</taxon>
        <taxon>Desulfolunaceae</taxon>
        <taxon>Desulfoluna</taxon>
    </lineage>
</organism>